<evidence type="ECO:0000313" key="2">
    <source>
        <dbReference type="Proteomes" id="UP000735302"/>
    </source>
</evidence>
<name>A0AAV3YTI6_9GAST</name>
<dbReference type="EMBL" id="BLXT01001414">
    <property type="protein sequence ID" value="GFN85446.1"/>
    <property type="molecule type" value="Genomic_DNA"/>
</dbReference>
<keyword evidence="2" id="KW-1185">Reference proteome</keyword>
<sequence length="87" mass="9376">MANEFALKSGGTFLSCFSLAPMRILDNGLEAWDYLVVGGHFAPPTSISNLRLSVEHRKHPLTPTSCHPGALTKELAGYDFSSLATVI</sequence>
<gene>
    <name evidence="1" type="ORF">PoB_001195200</name>
</gene>
<evidence type="ECO:0000313" key="1">
    <source>
        <dbReference type="EMBL" id="GFN85446.1"/>
    </source>
</evidence>
<protein>
    <submittedName>
        <fullName evidence="1">Uncharacterized protein</fullName>
    </submittedName>
</protein>
<proteinExistence type="predicted"/>
<accession>A0AAV3YTI6</accession>
<dbReference type="AlphaFoldDB" id="A0AAV3YTI6"/>
<dbReference type="Proteomes" id="UP000735302">
    <property type="component" value="Unassembled WGS sequence"/>
</dbReference>
<reference evidence="1 2" key="1">
    <citation type="journal article" date="2021" name="Elife">
        <title>Chloroplast acquisition without the gene transfer in kleptoplastic sea slugs, Plakobranchus ocellatus.</title>
        <authorList>
            <person name="Maeda T."/>
            <person name="Takahashi S."/>
            <person name="Yoshida T."/>
            <person name="Shimamura S."/>
            <person name="Takaki Y."/>
            <person name="Nagai Y."/>
            <person name="Toyoda A."/>
            <person name="Suzuki Y."/>
            <person name="Arimoto A."/>
            <person name="Ishii H."/>
            <person name="Satoh N."/>
            <person name="Nishiyama T."/>
            <person name="Hasebe M."/>
            <person name="Maruyama T."/>
            <person name="Minagawa J."/>
            <person name="Obokata J."/>
            <person name="Shigenobu S."/>
        </authorList>
    </citation>
    <scope>NUCLEOTIDE SEQUENCE [LARGE SCALE GENOMIC DNA]</scope>
</reference>
<organism evidence="1 2">
    <name type="scientific">Plakobranchus ocellatus</name>
    <dbReference type="NCBI Taxonomy" id="259542"/>
    <lineage>
        <taxon>Eukaryota</taxon>
        <taxon>Metazoa</taxon>
        <taxon>Spiralia</taxon>
        <taxon>Lophotrochozoa</taxon>
        <taxon>Mollusca</taxon>
        <taxon>Gastropoda</taxon>
        <taxon>Heterobranchia</taxon>
        <taxon>Euthyneura</taxon>
        <taxon>Panpulmonata</taxon>
        <taxon>Sacoglossa</taxon>
        <taxon>Placobranchoidea</taxon>
        <taxon>Plakobranchidae</taxon>
        <taxon>Plakobranchus</taxon>
    </lineage>
</organism>
<comment type="caution">
    <text evidence="1">The sequence shown here is derived from an EMBL/GenBank/DDBJ whole genome shotgun (WGS) entry which is preliminary data.</text>
</comment>